<evidence type="ECO:0000256" key="1">
    <source>
        <dbReference type="ARBA" id="ARBA00000971"/>
    </source>
</evidence>
<dbReference type="GO" id="GO:0043022">
    <property type="term" value="F:ribosome binding"/>
    <property type="evidence" value="ECO:0007669"/>
    <property type="project" value="TreeGrafter"/>
</dbReference>
<keyword evidence="16" id="KW-1185">Reference proteome</keyword>
<keyword evidence="7 11" id="KW-0143">Chaperone</keyword>
<dbReference type="OrthoDB" id="9767721at2"/>
<evidence type="ECO:0000256" key="7">
    <source>
        <dbReference type="ARBA" id="ARBA00023186"/>
    </source>
</evidence>
<evidence type="ECO:0000256" key="2">
    <source>
        <dbReference type="ARBA" id="ARBA00005464"/>
    </source>
</evidence>
<dbReference type="Gene3D" id="3.30.70.1050">
    <property type="entry name" value="Trigger factor ribosome-binding domain"/>
    <property type="match status" value="1"/>
</dbReference>
<comment type="similarity">
    <text evidence="2 11 13">Belongs to the FKBP-type PPIase family. Tig subfamily.</text>
</comment>
<dbReference type="SUPFAM" id="SSF102735">
    <property type="entry name" value="Trigger factor ribosome-binding domain"/>
    <property type="match status" value="1"/>
</dbReference>
<keyword evidence="11" id="KW-0963">Cytoplasm</keyword>
<reference evidence="15 16" key="1">
    <citation type="submission" date="2018-04" db="EMBL/GenBank/DDBJ databases">
        <title>Bordetella sp. HZ20 isolated from seawater.</title>
        <authorList>
            <person name="Sun C."/>
        </authorList>
    </citation>
    <scope>NUCLEOTIDE SEQUENCE [LARGE SCALE GENOMIC DNA]</scope>
    <source>
        <strain evidence="15 16">HZ20</strain>
    </source>
</reference>
<comment type="subcellular location">
    <subcellularLocation>
        <location evidence="11">Cytoplasm</location>
    </subcellularLocation>
    <text evidence="11">About half TF is bound to the ribosome near the polypeptide exit tunnel while the other half is free in the cytoplasm.</text>
</comment>
<dbReference type="InterPro" id="IPR036611">
    <property type="entry name" value="Trigger_fac_ribosome-bd_sf"/>
</dbReference>
<dbReference type="Proteomes" id="UP000244571">
    <property type="component" value="Chromosome"/>
</dbReference>
<dbReference type="GO" id="GO:0043335">
    <property type="term" value="P:protein unfolding"/>
    <property type="evidence" value="ECO:0007669"/>
    <property type="project" value="TreeGrafter"/>
</dbReference>
<evidence type="ECO:0000313" key="15">
    <source>
        <dbReference type="EMBL" id="AWB33336.1"/>
    </source>
</evidence>
<dbReference type="AlphaFoldDB" id="A0A2R4XHN7"/>
<feature type="domain" description="PPIase FKBP-type" evidence="14">
    <location>
        <begin position="163"/>
        <end position="248"/>
    </location>
</feature>
<dbReference type="FunFam" id="3.10.50.40:FF:000001">
    <property type="entry name" value="Trigger factor"/>
    <property type="match status" value="1"/>
</dbReference>
<dbReference type="GO" id="GO:0003755">
    <property type="term" value="F:peptidyl-prolyl cis-trans isomerase activity"/>
    <property type="evidence" value="ECO:0007669"/>
    <property type="project" value="UniProtKB-UniRule"/>
</dbReference>
<keyword evidence="9 11" id="KW-0131">Cell cycle</keyword>
<dbReference type="GO" id="GO:0051301">
    <property type="term" value="P:cell division"/>
    <property type="evidence" value="ECO:0007669"/>
    <property type="project" value="UniProtKB-KW"/>
</dbReference>
<dbReference type="PIRSF" id="PIRSF003095">
    <property type="entry name" value="Trigger_factor"/>
    <property type="match status" value="1"/>
</dbReference>
<dbReference type="PROSITE" id="PS50059">
    <property type="entry name" value="FKBP_PPIASE"/>
    <property type="match status" value="1"/>
</dbReference>
<dbReference type="Gene3D" id="1.10.3120.10">
    <property type="entry name" value="Trigger factor, C-terminal domain"/>
    <property type="match status" value="1"/>
</dbReference>
<dbReference type="InterPro" id="IPR001179">
    <property type="entry name" value="PPIase_FKBP_dom"/>
</dbReference>
<evidence type="ECO:0000313" key="16">
    <source>
        <dbReference type="Proteomes" id="UP000244571"/>
    </source>
</evidence>
<dbReference type="InterPro" id="IPR027304">
    <property type="entry name" value="Trigger_fact/SurA_dom_sf"/>
</dbReference>
<comment type="catalytic activity">
    <reaction evidence="1 11 12">
        <text>[protein]-peptidylproline (omega=180) = [protein]-peptidylproline (omega=0)</text>
        <dbReference type="Rhea" id="RHEA:16237"/>
        <dbReference type="Rhea" id="RHEA-COMP:10747"/>
        <dbReference type="Rhea" id="RHEA-COMP:10748"/>
        <dbReference type="ChEBI" id="CHEBI:83833"/>
        <dbReference type="ChEBI" id="CHEBI:83834"/>
        <dbReference type="EC" id="5.2.1.8"/>
    </reaction>
</comment>
<dbReference type="RefSeq" id="WP_108620765.1">
    <property type="nucleotide sequence ID" value="NZ_CP028901.1"/>
</dbReference>
<dbReference type="GO" id="GO:0044183">
    <property type="term" value="F:protein folding chaperone"/>
    <property type="evidence" value="ECO:0007669"/>
    <property type="project" value="TreeGrafter"/>
</dbReference>
<protein>
    <recommendedName>
        <fullName evidence="4 11">Trigger factor</fullName>
        <shortName evidence="11">TF</shortName>
        <ecNumber evidence="3 11">5.2.1.8</ecNumber>
    </recommendedName>
    <alternativeName>
        <fullName evidence="10 11">PPIase</fullName>
    </alternativeName>
</protein>
<dbReference type="InterPro" id="IPR005215">
    <property type="entry name" value="Trig_fac"/>
</dbReference>
<evidence type="ECO:0000256" key="5">
    <source>
        <dbReference type="ARBA" id="ARBA00022618"/>
    </source>
</evidence>
<gene>
    <name evidence="11" type="primary">tig</name>
    <name evidence="15" type="ORF">DBV39_06030</name>
</gene>
<dbReference type="EMBL" id="CP028901">
    <property type="protein sequence ID" value="AWB33336.1"/>
    <property type="molecule type" value="Genomic_DNA"/>
</dbReference>
<dbReference type="SUPFAM" id="SSF54534">
    <property type="entry name" value="FKBP-like"/>
    <property type="match status" value="1"/>
</dbReference>
<dbReference type="KEGG" id="boz:DBV39_06030"/>
<comment type="function">
    <text evidence="11">Involved in protein export. Acts as a chaperone by maintaining the newly synthesized protein in an open conformation. Functions as a peptidyl-prolyl cis-trans isomerase.</text>
</comment>
<evidence type="ECO:0000256" key="8">
    <source>
        <dbReference type="ARBA" id="ARBA00023235"/>
    </source>
</evidence>
<keyword evidence="6 11" id="KW-0697">Rotamase</keyword>
<dbReference type="GO" id="GO:0015031">
    <property type="term" value="P:protein transport"/>
    <property type="evidence" value="ECO:0007669"/>
    <property type="project" value="UniProtKB-UniRule"/>
</dbReference>
<dbReference type="Pfam" id="PF05698">
    <property type="entry name" value="Trigger_C"/>
    <property type="match status" value="1"/>
</dbReference>
<evidence type="ECO:0000256" key="11">
    <source>
        <dbReference type="HAMAP-Rule" id="MF_00303"/>
    </source>
</evidence>
<dbReference type="Pfam" id="PF05697">
    <property type="entry name" value="Trigger_N"/>
    <property type="match status" value="1"/>
</dbReference>
<evidence type="ECO:0000256" key="12">
    <source>
        <dbReference type="PROSITE-ProRule" id="PRU00277"/>
    </source>
</evidence>
<evidence type="ECO:0000256" key="3">
    <source>
        <dbReference type="ARBA" id="ARBA00013194"/>
    </source>
</evidence>
<dbReference type="Gene3D" id="3.10.50.40">
    <property type="match status" value="1"/>
</dbReference>
<dbReference type="GO" id="GO:0051083">
    <property type="term" value="P:'de novo' cotranslational protein folding"/>
    <property type="evidence" value="ECO:0007669"/>
    <property type="project" value="TreeGrafter"/>
</dbReference>
<dbReference type="GO" id="GO:0005737">
    <property type="term" value="C:cytoplasm"/>
    <property type="evidence" value="ECO:0007669"/>
    <property type="project" value="UniProtKB-SubCell"/>
</dbReference>
<dbReference type="PANTHER" id="PTHR30560">
    <property type="entry name" value="TRIGGER FACTOR CHAPERONE AND PEPTIDYL-PROLYL CIS/TRANS ISOMERASE"/>
    <property type="match status" value="1"/>
</dbReference>
<accession>A0A2R4XHN7</accession>
<organism evidence="15 16">
    <name type="scientific">Orrella marina</name>
    <dbReference type="NCBI Taxonomy" id="2163011"/>
    <lineage>
        <taxon>Bacteria</taxon>
        <taxon>Pseudomonadati</taxon>
        <taxon>Pseudomonadota</taxon>
        <taxon>Betaproteobacteria</taxon>
        <taxon>Burkholderiales</taxon>
        <taxon>Alcaligenaceae</taxon>
        <taxon>Orrella</taxon>
    </lineage>
</organism>
<dbReference type="EC" id="5.2.1.8" evidence="3 11"/>
<evidence type="ECO:0000259" key="14">
    <source>
        <dbReference type="PROSITE" id="PS50059"/>
    </source>
</evidence>
<comment type="domain">
    <text evidence="11">Consists of 3 domains; the N-terminus binds the ribosome, the middle domain has PPIase activity, while the C-terminus has intrinsic chaperone activity on its own.</text>
</comment>
<dbReference type="InterPro" id="IPR046357">
    <property type="entry name" value="PPIase_dom_sf"/>
</dbReference>
<evidence type="ECO:0000256" key="13">
    <source>
        <dbReference type="RuleBase" id="RU003914"/>
    </source>
</evidence>
<dbReference type="InterPro" id="IPR008881">
    <property type="entry name" value="Trigger_fac_ribosome-bd_bac"/>
</dbReference>
<evidence type="ECO:0000256" key="10">
    <source>
        <dbReference type="ARBA" id="ARBA00029986"/>
    </source>
</evidence>
<dbReference type="NCBIfam" id="TIGR00115">
    <property type="entry name" value="tig"/>
    <property type="match status" value="1"/>
</dbReference>
<sequence length="441" mass="48438">MQPEVETLTGLERRIEVSVAMADVEKQVGEELKRVARTAKVAGFRPGKVPMSMLQRSHGPSIRYDVINQQVGQALETALESTGLRVAGQPRLDPKTEGVSEGTMAFTATFEVYPEIELPEMSALEVKRCACEVSDEAIDKTVQILREQRAEYIAEEGRAAQDGDQVKVDFVGKIDGVAFEGGSAEDFSFLIGKGRMLAEFEEAVSGLKAGDSKTFPLTFPEDYQGKEVAGKTAEFTVTVKEVSRPELPEINAEFAKTLGQAEGDVEKLMADIRQNIEREVTARVSARTKGSVMQALVDAATFDVPKALVDGEIENRVKAAREELKQRGMPNVDDLPIPPETFSEEATRRVKLGLIIAELIDKAQLQAKPEQVRAKIESFAQNYEHPAEVVSYYLTDRQRRAEIEAVVLEDNVVEHVLNSAKVTDDSVSFDEIMGTSGDVNA</sequence>
<dbReference type="Pfam" id="PF00254">
    <property type="entry name" value="FKBP_C"/>
    <property type="match status" value="1"/>
</dbReference>
<dbReference type="HAMAP" id="MF_00303">
    <property type="entry name" value="Trigger_factor_Tig"/>
    <property type="match status" value="1"/>
</dbReference>
<dbReference type="SUPFAM" id="SSF109998">
    <property type="entry name" value="Triger factor/SurA peptide-binding domain-like"/>
    <property type="match status" value="1"/>
</dbReference>
<dbReference type="InterPro" id="IPR008880">
    <property type="entry name" value="Trigger_fac_C"/>
</dbReference>
<dbReference type="InterPro" id="IPR037041">
    <property type="entry name" value="Trigger_fac_C_sf"/>
</dbReference>
<keyword evidence="5 11" id="KW-0132">Cell division</keyword>
<evidence type="ECO:0000256" key="6">
    <source>
        <dbReference type="ARBA" id="ARBA00023110"/>
    </source>
</evidence>
<proteinExistence type="inferred from homology"/>
<dbReference type="PANTHER" id="PTHR30560:SF3">
    <property type="entry name" value="TRIGGER FACTOR-LIKE PROTEIN TIG, CHLOROPLASTIC"/>
    <property type="match status" value="1"/>
</dbReference>
<evidence type="ECO:0000256" key="9">
    <source>
        <dbReference type="ARBA" id="ARBA00023306"/>
    </source>
</evidence>
<name>A0A2R4XHN7_9BURK</name>
<keyword evidence="8 11" id="KW-0413">Isomerase</keyword>
<evidence type="ECO:0000256" key="4">
    <source>
        <dbReference type="ARBA" id="ARBA00016902"/>
    </source>
</evidence>